<dbReference type="Proteomes" id="UP000623467">
    <property type="component" value="Unassembled WGS sequence"/>
</dbReference>
<proteinExistence type="predicted"/>
<organism evidence="2 3">
    <name type="scientific">Mycena sanguinolenta</name>
    <dbReference type="NCBI Taxonomy" id="230812"/>
    <lineage>
        <taxon>Eukaryota</taxon>
        <taxon>Fungi</taxon>
        <taxon>Dikarya</taxon>
        <taxon>Basidiomycota</taxon>
        <taxon>Agaricomycotina</taxon>
        <taxon>Agaricomycetes</taxon>
        <taxon>Agaricomycetidae</taxon>
        <taxon>Agaricales</taxon>
        <taxon>Marasmiineae</taxon>
        <taxon>Mycenaceae</taxon>
        <taxon>Mycena</taxon>
    </lineage>
</organism>
<evidence type="ECO:0000313" key="3">
    <source>
        <dbReference type="Proteomes" id="UP000623467"/>
    </source>
</evidence>
<keyword evidence="1" id="KW-0732">Signal</keyword>
<evidence type="ECO:0000313" key="2">
    <source>
        <dbReference type="EMBL" id="KAF7374272.1"/>
    </source>
</evidence>
<evidence type="ECO:0000256" key="1">
    <source>
        <dbReference type="SAM" id="SignalP"/>
    </source>
</evidence>
<dbReference type="OrthoDB" id="3056581at2759"/>
<accession>A0A8H6ZBC7</accession>
<comment type="caution">
    <text evidence="2">The sequence shown here is derived from an EMBL/GenBank/DDBJ whole genome shotgun (WGS) entry which is preliminary data.</text>
</comment>
<sequence length="154" mass="15624">MARVIFLLVAVVSVFQALAAPLHSRAVTSPQCSQFNVYASAAIDEARLSLGSINTGNDIGNARNILQAQLSLLDANTGVTEIADSLLTSAPPAPANASATVVAGLQAALASLNQIFFLADNTTKAAVAAANASMITALDNAQQAVAANCQTTLN</sequence>
<dbReference type="AlphaFoldDB" id="A0A8H6ZBC7"/>
<feature type="chain" id="PRO_5034432327" evidence="1">
    <location>
        <begin position="20"/>
        <end position="154"/>
    </location>
</feature>
<protein>
    <submittedName>
        <fullName evidence="2">Uncharacterized protein</fullName>
    </submittedName>
</protein>
<name>A0A8H6ZBC7_9AGAR</name>
<gene>
    <name evidence="2" type="ORF">MSAN_00310200</name>
</gene>
<reference evidence="2" key="1">
    <citation type="submission" date="2020-05" db="EMBL/GenBank/DDBJ databases">
        <title>Mycena genomes resolve the evolution of fungal bioluminescence.</title>
        <authorList>
            <person name="Tsai I.J."/>
        </authorList>
    </citation>
    <scope>NUCLEOTIDE SEQUENCE</scope>
    <source>
        <strain evidence="2">160909Yilan</strain>
    </source>
</reference>
<dbReference type="EMBL" id="JACAZH010000002">
    <property type="protein sequence ID" value="KAF7374272.1"/>
    <property type="molecule type" value="Genomic_DNA"/>
</dbReference>
<keyword evidence="3" id="KW-1185">Reference proteome</keyword>
<feature type="signal peptide" evidence="1">
    <location>
        <begin position="1"/>
        <end position="19"/>
    </location>
</feature>